<dbReference type="GO" id="GO:0006099">
    <property type="term" value="P:tricarboxylic acid cycle"/>
    <property type="evidence" value="ECO:0000318"/>
    <property type="project" value="GO_Central"/>
</dbReference>
<dbReference type="STRING" id="3055.A0A2K3CNA8"/>
<protein>
    <recommendedName>
        <fullName evidence="6">Helitron helicase-like domain-containing protein</fullName>
    </recommendedName>
</protein>
<dbReference type="GO" id="GO:0005739">
    <property type="term" value="C:mitochondrion"/>
    <property type="evidence" value="ECO:0000318"/>
    <property type="project" value="GO_Central"/>
</dbReference>
<evidence type="ECO:0000256" key="2">
    <source>
        <dbReference type="ARBA" id="ARBA00022823"/>
    </source>
</evidence>
<dbReference type="Pfam" id="PF13245">
    <property type="entry name" value="AAA_19"/>
    <property type="match status" value="1"/>
</dbReference>
<keyword evidence="2" id="KW-0450">Lipoyl</keyword>
<evidence type="ECO:0000256" key="1">
    <source>
        <dbReference type="ARBA" id="ARBA00007317"/>
    </source>
</evidence>
<sequence>MGRRYGCSHHGNRVPRSDVQQRSNCLFGRVDAFFFKFEMNQRGELHVHGCIWQPGLQPARLRKALADPRSCPDVLDFLESVQTQWFASPLLFSGGERPVHAQKLSTKQLQEVAEAAGSERLTELQRDVLSQVLVEVKARGAMEDAAVSCRPPLQCSSLTEAERLGLFAVHAVLETLLHAHRDGTCTTSHSKHATDSNCRMRLPRMLHWLTTYLHEQSVCVHLKRYGRYMVSHMVALLLAVPCNHTVTFACDVGRWLRTRELWDQRHEGIPRTDPVWERRPQLPSLEQLAADAADYALKYATKSEAVQGSRALIATATMLRRRMHLMTPEQQAGIESEHLPIQDVLDQLRHPFAAFADASASAWAPQPPTAGVSAAGESSTLAQAQFTAEVTARAQQSATVAALRTARPVGVVGAAAVQREGMFNLAHAINLLTAQQTFSAPAAALLLMRGTDAHESHQFRAIDYRMFSQHVQSQLKRADPELRPRDTQLRLVRTMASVGAGGSPRGEGQLPAASTIASDVPDPGPSGSVQQQEQPAVAPARYRSSSYLKDYLYRGEALRELSPMMMAMLFYKHSAGPDGAQGHHLRLHPAHPEYSKCVWRRRLRPYVPQPVCDPVVRPADGVDDPQVLERYALFALANFAAYSCDDMLDLSNGAWAAYQRCFAQPADGQSLHVRIACRMLDHVDGLARVRMRAEERRQLQAEAEGTAEDAAEEALLEGVPVEGMDDLEAEPQDDEEPDVRRSAAPAAELWQGCALSETERAGLLQRVVHGGLGGGLTTEATTVVAQIPRANAWPAVGRTAAAAVVRSTQEWTHERLAAAQQRMHDYDLVDLGGQYAAQALAQAQGAVQQQLLLYNSGTAAVTAKLVLISPLAVTTAVPEVQGVWPDAANPGAEPPYVLCPEDSQPTPEDTARLWNLSDDQQQAFMLYAQLLLAAAAGVRQPPVCSVLTGKAGSGKSRVLQALLWFAYQHRCESPIALVSYTWRAALHDSTPGVLGTSTTSFFATAGTFGPPHRDRVERNLNGVRFIFLDEFSTCGLFHWARICMHVHAARRHVGIDSTHLYHGPLSDLHGLLVGDLRQLPQPRHVPLYSGAAEESLRRLLAPGAGDGGAMERQIRQLEHPEASMNLIGRELWNMVPFAFVLTHQHRQQAGVGDNNEPLFMLAEKFGGVQEISQADLDTACEQLNAPRAAACARAASAAAAVA</sequence>
<dbReference type="GeneID" id="5721114"/>
<proteinExistence type="inferred from homology"/>
<reference evidence="4 5" key="1">
    <citation type="journal article" date="2007" name="Science">
        <title>The Chlamydomonas genome reveals the evolution of key animal and plant functions.</title>
        <authorList>
            <person name="Merchant S.S."/>
            <person name="Prochnik S.E."/>
            <person name="Vallon O."/>
            <person name="Harris E.H."/>
            <person name="Karpowicz S.J."/>
            <person name="Witman G.B."/>
            <person name="Terry A."/>
            <person name="Salamov A."/>
            <person name="Fritz-Laylin L.K."/>
            <person name="Marechal-Drouard L."/>
            <person name="Marshall W.F."/>
            <person name="Qu L.H."/>
            <person name="Nelson D.R."/>
            <person name="Sanderfoot A.A."/>
            <person name="Spalding M.H."/>
            <person name="Kapitonov V.V."/>
            <person name="Ren Q."/>
            <person name="Ferris P."/>
            <person name="Lindquist E."/>
            <person name="Shapiro H."/>
            <person name="Lucas S.M."/>
            <person name="Grimwood J."/>
            <person name="Schmutz J."/>
            <person name="Cardol P."/>
            <person name="Cerutti H."/>
            <person name="Chanfreau G."/>
            <person name="Chen C.L."/>
            <person name="Cognat V."/>
            <person name="Croft M.T."/>
            <person name="Dent R."/>
            <person name="Dutcher S."/>
            <person name="Fernandez E."/>
            <person name="Fukuzawa H."/>
            <person name="Gonzalez-Ballester D."/>
            <person name="Gonzalez-Halphen D."/>
            <person name="Hallmann A."/>
            <person name="Hanikenne M."/>
            <person name="Hippler M."/>
            <person name="Inwood W."/>
            <person name="Jabbari K."/>
            <person name="Kalanon M."/>
            <person name="Kuras R."/>
            <person name="Lefebvre P.A."/>
            <person name="Lemaire S.D."/>
            <person name="Lobanov A.V."/>
            <person name="Lohr M."/>
            <person name="Manuell A."/>
            <person name="Meier I."/>
            <person name="Mets L."/>
            <person name="Mittag M."/>
            <person name="Mittelmeier T."/>
            <person name="Moroney J.V."/>
            <person name="Moseley J."/>
            <person name="Napoli C."/>
            <person name="Nedelcu A.M."/>
            <person name="Niyogi K."/>
            <person name="Novoselov S.V."/>
            <person name="Paulsen I.T."/>
            <person name="Pazour G."/>
            <person name="Purton S."/>
            <person name="Ral J.P."/>
            <person name="Riano-Pachon D.M."/>
            <person name="Riekhof W."/>
            <person name="Rymarquis L."/>
            <person name="Schroda M."/>
            <person name="Stern D."/>
            <person name="Umen J."/>
            <person name="Willows R."/>
            <person name="Wilson N."/>
            <person name="Zimmer S.L."/>
            <person name="Allmer J."/>
            <person name="Balk J."/>
            <person name="Bisova K."/>
            <person name="Chen C.J."/>
            <person name="Elias M."/>
            <person name="Gendler K."/>
            <person name="Hauser C."/>
            <person name="Lamb M.R."/>
            <person name="Ledford H."/>
            <person name="Long J.C."/>
            <person name="Minagawa J."/>
            <person name="Page M.D."/>
            <person name="Pan J."/>
            <person name="Pootakham W."/>
            <person name="Roje S."/>
            <person name="Rose A."/>
            <person name="Stahlberg E."/>
            <person name="Terauchi A.M."/>
            <person name="Yang P."/>
            <person name="Ball S."/>
            <person name="Bowler C."/>
            <person name="Dieckmann C.L."/>
            <person name="Gladyshev V.N."/>
            <person name="Green P."/>
            <person name="Jorgensen R."/>
            <person name="Mayfield S."/>
            <person name="Mueller-Roeber B."/>
            <person name="Rajamani S."/>
            <person name="Sayre R.T."/>
            <person name="Brokstein P."/>
            <person name="Dubchak I."/>
            <person name="Goodstein D."/>
            <person name="Hornick L."/>
            <person name="Huang Y.W."/>
            <person name="Jhaveri J."/>
            <person name="Luo Y."/>
            <person name="Martinez D."/>
            <person name="Ngau W.C."/>
            <person name="Otillar B."/>
            <person name="Poliakov A."/>
            <person name="Porter A."/>
            <person name="Szajkowski L."/>
            <person name="Werner G."/>
            <person name="Zhou K."/>
            <person name="Grigoriev I.V."/>
            <person name="Rokhsar D.S."/>
            <person name="Grossman A.R."/>
        </authorList>
    </citation>
    <scope>NUCLEOTIDE SEQUENCE [LARGE SCALE GENOMIC DNA]</scope>
    <source>
        <strain evidence="5">CC-503</strain>
    </source>
</reference>
<dbReference type="InterPro" id="IPR027417">
    <property type="entry name" value="P-loop_NTPase"/>
</dbReference>
<accession>A0A2K3CNA8</accession>
<evidence type="ECO:0008006" key="6">
    <source>
        <dbReference type="Google" id="ProtNLM"/>
    </source>
</evidence>
<dbReference type="Gramene" id="PNW69755">
    <property type="protein sequence ID" value="PNW69755"/>
    <property type="gene ID" value="CHLRE_21g752397v5"/>
</dbReference>
<dbReference type="Gene3D" id="3.40.50.300">
    <property type="entry name" value="P-loop containing nucleotide triphosphate hydrolases"/>
    <property type="match status" value="1"/>
</dbReference>
<keyword evidence="5" id="KW-1185">Reference proteome</keyword>
<dbReference type="Proteomes" id="UP000006906">
    <property type="component" value="Unassembled WGS sequence"/>
</dbReference>
<evidence type="ECO:0000256" key="3">
    <source>
        <dbReference type="SAM" id="MobiDB-lite"/>
    </source>
</evidence>
<dbReference type="PANTHER" id="PTHR43416">
    <property type="entry name" value="DIHYDROLIPOYLLYSINE-RESIDUE SUCCINYLTRANSFERASE COMPONENT OF 2-OXOGLUTARATE DEHYDROGENASE COMPLEX, MITOCHONDRIAL-RELATED"/>
    <property type="match status" value="1"/>
</dbReference>
<dbReference type="AlphaFoldDB" id="A0A2K3CNA8"/>
<feature type="region of interest" description="Disordered" evidence="3">
    <location>
        <begin position="498"/>
        <end position="540"/>
    </location>
</feature>
<organism evidence="4 5">
    <name type="scientific">Chlamydomonas reinhardtii</name>
    <name type="common">Chlamydomonas smithii</name>
    <dbReference type="NCBI Taxonomy" id="3055"/>
    <lineage>
        <taxon>Eukaryota</taxon>
        <taxon>Viridiplantae</taxon>
        <taxon>Chlorophyta</taxon>
        <taxon>core chlorophytes</taxon>
        <taxon>Chlorophyceae</taxon>
        <taxon>CS clade</taxon>
        <taxon>Chlamydomonadales</taxon>
        <taxon>Chlamydomonadaceae</taxon>
        <taxon>Chlamydomonas</taxon>
    </lineage>
</organism>
<dbReference type="GO" id="GO:0004149">
    <property type="term" value="F:dihydrolipoyllysine-residue succinyltransferase activity"/>
    <property type="evidence" value="ECO:0000318"/>
    <property type="project" value="GO_Central"/>
</dbReference>
<dbReference type="OrthoDB" id="3257061at2759"/>
<dbReference type="InParanoid" id="A0A2K3CNA8"/>
<name>A0A2K3CNA8_CHLRE</name>
<dbReference type="EMBL" id="KZ454948">
    <property type="protein sequence ID" value="PNW69755.1"/>
    <property type="molecule type" value="Genomic_DNA"/>
</dbReference>
<dbReference type="SUPFAM" id="SSF52540">
    <property type="entry name" value="P-loop containing nucleoside triphosphate hydrolases"/>
    <property type="match status" value="1"/>
</dbReference>
<gene>
    <name evidence="4" type="ORF">CHLRE_21g752397v5</name>
</gene>
<evidence type="ECO:0000313" key="4">
    <source>
        <dbReference type="EMBL" id="PNW69755.1"/>
    </source>
</evidence>
<feature type="compositionally biased region" description="Low complexity" evidence="3">
    <location>
        <begin position="529"/>
        <end position="540"/>
    </location>
</feature>
<dbReference type="PANTHER" id="PTHR43416:SF5">
    <property type="entry name" value="DIHYDROLIPOYLLYSINE-RESIDUE SUCCINYLTRANSFERASE COMPONENT OF 2-OXOGLUTARATE DEHYDROGENASE COMPLEX, MITOCHONDRIAL"/>
    <property type="match status" value="1"/>
</dbReference>
<dbReference type="RefSeq" id="XP_042914177.1">
    <property type="nucleotide sequence ID" value="XM_043072886.1"/>
</dbReference>
<evidence type="ECO:0000313" key="5">
    <source>
        <dbReference type="Proteomes" id="UP000006906"/>
    </source>
</evidence>
<dbReference type="KEGG" id="cre:CHLRE_21g752397v5"/>
<comment type="similarity">
    <text evidence="1">Belongs to the 2-oxoacid dehydrogenase family.</text>
</comment>
<dbReference type="InterPro" id="IPR050537">
    <property type="entry name" value="2-oxoacid_dehydrogenase"/>
</dbReference>